<name>A0A4Z0FBK2_9GAMM</name>
<evidence type="ECO:0000256" key="2">
    <source>
        <dbReference type="ARBA" id="ARBA00022692"/>
    </source>
</evidence>
<feature type="domain" description="DUF1232" evidence="6">
    <location>
        <begin position="76"/>
        <end position="110"/>
    </location>
</feature>
<evidence type="ECO:0000256" key="4">
    <source>
        <dbReference type="ARBA" id="ARBA00023136"/>
    </source>
</evidence>
<keyword evidence="3 5" id="KW-1133">Transmembrane helix</keyword>
<proteinExistence type="predicted"/>
<gene>
    <name evidence="7" type="ORF">E4680_03630</name>
</gene>
<dbReference type="Proteomes" id="UP000297890">
    <property type="component" value="Unassembled WGS sequence"/>
</dbReference>
<keyword evidence="2 5" id="KW-0812">Transmembrane</keyword>
<dbReference type="InterPro" id="IPR010652">
    <property type="entry name" value="DUF1232"/>
</dbReference>
<feature type="transmembrane region" description="Helical" evidence="5">
    <location>
        <begin position="71"/>
        <end position="90"/>
    </location>
</feature>
<evidence type="ECO:0000259" key="6">
    <source>
        <dbReference type="Pfam" id="PF06803"/>
    </source>
</evidence>
<reference evidence="7 8" key="1">
    <citation type="journal article" date="2019" name="ISME J.">
        <title>Candidatus Macondimonas diazotrophica, a novel gammaproteobacterial genus dominating crude-oil-contaminated coastal sediments.</title>
        <authorList>
            <person name="Karthikeyan S."/>
            <person name="Konstantinidis K."/>
        </authorList>
    </citation>
    <scope>NUCLEOTIDE SEQUENCE [LARGE SCALE GENOMIC DNA]</scope>
    <source>
        <strain evidence="7 8">KTK01</strain>
    </source>
</reference>
<dbReference type="AlphaFoldDB" id="A0A4Z0FBK2"/>
<keyword evidence="4 5" id="KW-0472">Membrane</keyword>
<evidence type="ECO:0000313" key="8">
    <source>
        <dbReference type="Proteomes" id="UP000297890"/>
    </source>
</evidence>
<evidence type="ECO:0000256" key="3">
    <source>
        <dbReference type="ARBA" id="ARBA00022989"/>
    </source>
</evidence>
<evidence type="ECO:0000256" key="5">
    <source>
        <dbReference type="SAM" id="Phobius"/>
    </source>
</evidence>
<comment type="caution">
    <text evidence="7">The sequence shown here is derived from an EMBL/GenBank/DDBJ whole genome shotgun (WGS) entry which is preliminary data.</text>
</comment>
<organism evidence="7 8">
    <name type="scientific">Candidatus Macondimonas diazotrophica</name>
    <dbReference type="NCBI Taxonomy" id="2305248"/>
    <lineage>
        <taxon>Bacteria</taxon>
        <taxon>Pseudomonadati</taxon>
        <taxon>Pseudomonadota</taxon>
        <taxon>Gammaproteobacteria</taxon>
        <taxon>Chromatiales</taxon>
        <taxon>Ectothiorhodospiraceae</taxon>
        <taxon>Candidatus Macondimonas</taxon>
    </lineage>
</organism>
<dbReference type="Pfam" id="PF06803">
    <property type="entry name" value="DUF1232"/>
    <property type="match status" value="1"/>
</dbReference>
<comment type="subcellular location">
    <subcellularLocation>
        <location evidence="1">Endomembrane system</location>
        <topology evidence="1">Multi-pass membrane protein</topology>
    </subcellularLocation>
</comment>
<protein>
    <submittedName>
        <fullName evidence="7">DUF1232 domain-containing protein</fullName>
    </submittedName>
</protein>
<sequence length="146" mass="16344">MMRPQRLLERVQPAAASIVGQRHRLTELIRTAARTAARALDRYPAFAEISESLETALRLLKAYAQGRYREIPYRSILALTAGLIYLVMPLDAVPDILITIGFMDDLAVLSVVIRQISHDLEAFRAWESAQEGATPAKPLHLPRVVE</sequence>
<evidence type="ECO:0000313" key="7">
    <source>
        <dbReference type="EMBL" id="TFZ83598.1"/>
    </source>
</evidence>
<accession>A0A4Z0FBK2</accession>
<dbReference type="GO" id="GO:0012505">
    <property type="term" value="C:endomembrane system"/>
    <property type="evidence" value="ECO:0007669"/>
    <property type="project" value="UniProtKB-SubCell"/>
</dbReference>
<dbReference type="EMBL" id="SRIO01000003">
    <property type="protein sequence ID" value="TFZ83598.1"/>
    <property type="molecule type" value="Genomic_DNA"/>
</dbReference>
<dbReference type="RefSeq" id="WP_135281015.1">
    <property type="nucleotide sequence ID" value="NZ_SRIO01000003.1"/>
</dbReference>
<dbReference type="OrthoDB" id="9804184at2"/>
<keyword evidence="8" id="KW-1185">Reference proteome</keyword>
<evidence type="ECO:0000256" key="1">
    <source>
        <dbReference type="ARBA" id="ARBA00004127"/>
    </source>
</evidence>